<organism evidence="8 9">
    <name type="scientific">Trueperella pyogenes</name>
    <dbReference type="NCBI Taxonomy" id="1661"/>
    <lineage>
        <taxon>Bacteria</taxon>
        <taxon>Bacillati</taxon>
        <taxon>Actinomycetota</taxon>
        <taxon>Actinomycetes</taxon>
        <taxon>Actinomycetales</taxon>
        <taxon>Actinomycetaceae</taxon>
        <taxon>Trueperella</taxon>
    </lineage>
</organism>
<feature type="transmembrane region" description="Helical" evidence="7">
    <location>
        <begin position="37"/>
        <end position="55"/>
    </location>
</feature>
<comment type="subcellular location">
    <subcellularLocation>
        <location evidence="1">Membrane</location>
        <topology evidence="1">Multi-pass membrane protein</topology>
    </subcellularLocation>
</comment>
<evidence type="ECO:0000313" key="9">
    <source>
        <dbReference type="Proteomes" id="UP000275951"/>
    </source>
</evidence>
<evidence type="ECO:0000256" key="7">
    <source>
        <dbReference type="SAM" id="Phobius"/>
    </source>
</evidence>
<proteinExistence type="inferred from homology"/>
<dbReference type="Pfam" id="PF03649">
    <property type="entry name" value="UPF0014"/>
    <property type="match status" value="1"/>
</dbReference>
<dbReference type="InterPro" id="IPR005226">
    <property type="entry name" value="UPF0014_fam"/>
</dbReference>
<feature type="compositionally biased region" description="Basic residues" evidence="6">
    <location>
        <begin position="270"/>
        <end position="279"/>
    </location>
</feature>
<evidence type="ECO:0000256" key="5">
    <source>
        <dbReference type="ARBA" id="ARBA00023136"/>
    </source>
</evidence>
<feature type="region of interest" description="Disordered" evidence="6">
    <location>
        <begin position="250"/>
        <end position="279"/>
    </location>
</feature>
<feature type="transmembrane region" description="Helical" evidence="7">
    <location>
        <begin position="214"/>
        <end position="235"/>
    </location>
</feature>
<evidence type="ECO:0000256" key="1">
    <source>
        <dbReference type="ARBA" id="ARBA00004141"/>
    </source>
</evidence>
<feature type="transmembrane region" description="Helical" evidence="7">
    <location>
        <begin position="93"/>
        <end position="115"/>
    </location>
</feature>
<name>A0A3Q9GN48_9ACTO</name>
<feature type="transmembrane region" description="Helical" evidence="7">
    <location>
        <begin position="190"/>
        <end position="208"/>
    </location>
</feature>
<dbReference type="OrthoDB" id="3212530at2"/>
<dbReference type="GO" id="GO:0005886">
    <property type="term" value="C:plasma membrane"/>
    <property type="evidence" value="ECO:0007669"/>
    <property type="project" value="TreeGrafter"/>
</dbReference>
<sequence>MNDATRLLLITGLGLAAMIGAILGLQRSMGLRVGLQPMVAALRAVIQLAGLALILQGVFTYPWLAVAMLAVMMTVASLTSGRRLKILPYGTRAAAVGIVAAASATIAIIFVLQLMPLTVSNFIAIGGIITGNSMSAATLTGRRFLASSQTQRGEIEAWFALGARPRRAFAQVSRTAIEEMLLPTIDQTKSTGLVTMPGAFVGALIGGASPVEAARFQVVVLVAIMLAQTICGIIVTRILSRATVVVSEQGSVAGADETSPDAQADLESRARRHTAKEST</sequence>
<dbReference type="RefSeq" id="WP_053793322.1">
    <property type="nucleotide sequence ID" value="NZ_CP012649.1"/>
</dbReference>
<dbReference type="PANTHER" id="PTHR30028:SF0">
    <property type="entry name" value="PROTEIN ALUMINUM SENSITIVE 3"/>
    <property type="match status" value="1"/>
</dbReference>
<evidence type="ECO:0000313" key="8">
    <source>
        <dbReference type="EMBL" id="AZR07305.1"/>
    </source>
</evidence>
<dbReference type="Proteomes" id="UP000275951">
    <property type="component" value="Chromosome"/>
</dbReference>
<dbReference type="GeneID" id="97530876"/>
<evidence type="ECO:0000256" key="4">
    <source>
        <dbReference type="ARBA" id="ARBA00022989"/>
    </source>
</evidence>
<gene>
    <name evidence="8" type="ORF">EBQ10_08390</name>
</gene>
<feature type="transmembrane region" description="Helical" evidence="7">
    <location>
        <begin position="6"/>
        <end position="25"/>
    </location>
</feature>
<comment type="similarity">
    <text evidence="2">Belongs to the UPF0014 family.</text>
</comment>
<evidence type="ECO:0000256" key="6">
    <source>
        <dbReference type="SAM" id="MobiDB-lite"/>
    </source>
</evidence>
<dbReference type="EMBL" id="CP033905">
    <property type="protein sequence ID" value="AZR07305.1"/>
    <property type="molecule type" value="Genomic_DNA"/>
</dbReference>
<keyword evidence="4 7" id="KW-1133">Transmembrane helix</keyword>
<evidence type="ECO:0000256" key="2">
    <source>
        <dbReference type="ARBA" id="ARBA00005268"/>
    </source>
</evidence>
<reference evidence="8 9" key="1">
    <citation type="submission" date="2018-11" db="EMBL/GenBank/DDBJ databases">
        <title>Multidrug-resistant genes are associated with an 42-kb island TGI1 carrying a complex class 1 integron in a Trueperella pyogenes.</title>
        <authorList>
            <person name="Dong W."/>
        </authorList>
    </citation>
    <scope>NUCLEOTIDE SEQUENCE [LARGE SCALE GENOMIC DNA]</scope>
    <source>
        <strain evidence="8 9">TP4</strain>
    </source>
</reference>
<keyword evidence="5 7" id="KW-0472">Membrane</keyword>
<dbReference type="AlphaFoldDB" id="A0A3Q9GN48"/>
<accession>A0A3Q9GN48</accession>
<evidence type="ECO:0000256" key="3">
    <source>
        <dbReference type="ARBA" id="ARBA00022692"/>
    </source>
</evidence>
<feature type="transmembrane region" description="Helical" evidence="7">
    <location>
        <begin position="121"/>
        <end position="139"/>
    </location>
</feature>
<protein>
    <submittedName>
        <fullName evidence="8">ABC transporter permease</fullName>
    </submittedName>
</protein>
<dbReference type="PANTHER" id="PTHR30028">
    <property type="entry name" value="UPF0014 INNER MEMBRANE PROTEIN YBBM-RELATED"/>
    <property type="match status" value="1"/>
</dbReference>
<keyword evidence="3 7" id="KW-0812">Transmembrane</keyword>